<dbReference type="GO" id="GO:0017183">
    <property type="term" value="P:protein histidyl modification to diphthamide"/>
    <property type="evidence" value="ECO:0007669"/>
    <property type="project" value="EnsemblFungi"/>
</dbReference>
<evidence type="ECO:0000313" key="8">
    <source>
        <dbReference type="Proteomes" id="UP000054304"/>
    </source>
</evidence>
<dbReference type="EC" id="6.3.1.14" evidence="1"/>
<dbReference type="SUPFAM" id="SSF52402">
    <property type="entry name" value="Adenine nucleotide alpha hydrolases-like"/>
    <property type="match status" value="1"/>
</dbReference>
<dbReference type="CDD" id="cd06155">
    <property type="entry name" value="eu_AANH_C_1"/>
    <property type="match status" value="1"/>
</dbReference>
<dbReference type="GeneID" id="34684826"/>
<evidence type="ECO:0000256" key="1">
    <source>
        <dbReference type="ARBA" id="ARBA00012089"/>
    </source>
</evidence>
<evidence type="ECO:0000256" key="4">
    <source>
        <dbReference type="ARBA" id="ARBA00031552"/>
    </source>
</evidence>
<dbReference type="OrthoDB" id="686384at2759"/>
<evidence type="ECO:0000313" key="7">
    <source>
        <dbReference type="EMBL" id="CEP61403.1"/>
    </source>
</evidence>
<dbReference type="EMBL" id="LN736362">
    <property type="protein sequence ID" value="CEP61403.1"/>
    <property type="molecule type" value="Genomic_DNA"/>
</dbReference>
<dbReference type="SUPFAM" id="SSF55298">
    <property type="entry name" value="YjgF-like"/>
    <property type="match status" value="2"/>
</dbReference>
<accession>A0A0C7MV32</accession>
<dbReference type="Proteomes" id="UP000054304">
    <property type="component" value="Unassembled WGS sequence"/>
</dbReference>
<evidence type="ECO:0000256" key="5">
    <source>
        <dbReference type="ARBA" id="ARBA00048108"/>
    </source>
</evidence>
<reference evidence="7 8" key="1">
    <citation type="submission" date="2014-12" db="EMBL/GenBank/DDBJ databases">
        <authorList>
            <person name="Neuveglise Cecile"/>
        </authorList>
    </citation>
    <scope>NUCLEOTIDE SEQUENCE [LARGE SCALE GENOMIC DNA]</scope>
    <source>
        <strain evidence="7 8">CBS 12615</strain>
    </source>
</reference>
<dbReference type="FunFam" id="3.40.50.620:FF:000145">
    <property type="entry name" value="ATP-binding domain containing protein"/>
    <property type="match status" value="1"/>
</dbReference>
<dbReference type="STRING" id="1245769.A0A0C7MV32"/>
<gene>
    <name evidence="7" type="ORF">LALA0_S03e02080g</name>
</gene>
<evidence type="ECO:0000256" key="2">
    <source>
        <dbReference type="ARBA" id="ARBA00018426"/>
    </source>
</evidence>
<proteinExistence type="predicted"/>
<dbReference type="GO" id="GO:0017178">
    <property type="term" value="F:diphthine-ammonia ligase activity"/>
    <property type="evidence" value="ECO:0007669"/>
    <property type="project" value="UniProtKB-EC"/>
</dbReference>
<dbReference type="RefSeq" id="XP_022627637.1">
    <property type="nucleotide sequence ID" value="XM_022773133.1"/>
</dbReference>
<keyword evidence="8" id="KW-1185">Reference proteome</keyword>
<dbReference type="InterPro" id="IPR035959">
    <property type="entry name" value="RutC-like_sf"/>
</dbReference>
<organism evidence="7 8">
    <name type="scientific">Lachancea lanzarotensis</name>
    <dbReference type="NCBI Taxonomy" id="1245769"/>
    <lineage>
        <taxon>Eukaryota</taxon>
        <taxon>Fungi</taxon>
        <taxon>Dikarya</taxon>
        <taxon>Ascomycota</taxon>
        <taxon>Saccharomycotina</taxon>
        <taxon>Saccharomycetes</taxon>
        <taxon>Saccharomycetales</taxon>
        <taxon>Saccharomycetaceae</taxon>
        <taxon>Lachancea</taxon>
    </lineage>
</organism>
<feature type="domain" description="Diphthamide synthase" evidence="6">
    <location>
        <begin position="1"/>
        <end position="227"/>
    </location>
</feature>
<dbReference type="InterPro" id="IPR014729">
    <property type="entry name" value="Rossmann-like_a/b/a_fold"/>
</dbReference>
<dbReference type="PANTHER" id="PTHR12196">
    <property type="entry name" value="DOMAIN OF UNKNOWN FUNCTION 71 DUF71 -CONTAINING PROTEIN"/>
    <property type="match status" value="1"/>
</dbReference>
<dbReference type="Pfam" id="PF01902">
    <property type="entry name" value="Diphthami_syn_2"/>
    <property type="match status" value="1"/>
</dbReference>
<comment type="catalytic activity">
    <reaction evidence="5">
        <text>diphthine-[translation elongation factor 2] + NH4(+) + ATP = diphthamide-[translation elongation factor 2] + AMP + diphosphate + H(+)</text>
        <dbReference type="Rhea" id="RHEA:19753"/>
        <dbReference type="Rhea" id="RHEA-COMP:10172"/>
        <dbReference type="Rhea" id="RHEA-COMP:10174"/>
        <dbReference type="ChEBI" id="CHEBI:15378"/>
        <dbReference type="ChEBI" id="CHEBI:16692"/>
        <dbReference type="ChEBI" id="CHEBI:28938"/>
        <dbReference type="ChEBI" id="CHEBI:30616"/>
        <dbReference type="ChEBI" id="CHEBI:33019"/>
        <dbReference type="ChEBI" id="CHEBI:82696"/>
        <dbReference type="ChEBI" id="CHEBI:456215"/>
        <dbReference type="EC" id="6.3.1.14"/>
    </reaction>
</comment>
<dbReference type="Gene3D" id="3.40.50.620">
    <property type="entry name" value="HUPs"/>
    <property type="match status" value="1"/>
</dbReference>
<dbReference type="PANTHER" id="PTHR12196:SF2">
    <property type="entry name" value="DIPHTHINE--AMMONIA LIGASE"/>
    <property type="match status" value="1"/>
</dbReference>
<dbReference type="AlphaFoldDB" id="A0A0C7MV32"/>
<dbReference type="NCBIfam" id="TIGR00290">
    <property type="entry name" value="MJ0570_dom"/>
    <property type="match status" value="1"/>
</dbReference>
<protein>
    <recommendedName>
        <fullName evidence="2">Diphthine--ammonia ligase</fullName>
        <ecNumber evidence="1">6.3.1.14</ecNumber>
    </recommendedName>
    <alternativeName>
        <fullName evidence="3">Diphthamide synthase</fullName>
    </alternativeName>
    <alternativeName>
        <fullName evidence="4">Diphthamide synthetase</fullName>
    </alternativeName>
</protein>
<dbReference type="Gene3D" id="3.30.1330.40">
    <property type="entry name" value="RutC-like"/>
    <property type="match status" value="2"/>
</dbReference>
<evidence type="ECO:0000259" key="6">
    <source>
        <dbReference type="Pfam" id="PF01902"/>
    </source>
</evidence>
<dbReference type="CDD" id="cd06156">
    <property type="entry name" value="eu_AANH_C_2"/>
    <property type="match status" value="1"/>
</dbReference>
<dbReference type="Gene3D" id="3.90.1490.10">
    <property type="entry name" value="putative n-type atp pyrophosphatase, domain 2"/>
    <property type="match status" value="1"/>
</dbReference>
<dbReference type="InterPro" id="IPR002761">
    <property type="entry name" value="Diphthami_syn_dom"/>
</dbReference>
<dbReference type="HOGENOM" id="CLU_010289_2_1_1"/>
<dbReference type="CDD" id="cd01994">
    <property type="entry name" value="AANH_PF0828-like"/>
    <property type="match status" value="1"/>
</dbReference>
<name>A0A0C7MV32_9SACH</name>
<sequence>MKFIALVSGGKDSCYSILHSIKQGHELVALGNLHPYDEDQQELDSFMFQTVGHDLVKWYQQCTQLPLIRRAIRPESSKNVSLNYYPTETDEIEDLLELLIDAQKKVPGLEAVNAGAILSSYQRTRVEDVCSRLGLVSLSYLWQRDQKDLMSEMCLMSKQSNEENVTPKMDARLIKTAAIGLDGSSLGKSLPQVFPLLQRLNERFEVHICGEGGEFETMVFDAPFFKYGYLEPHVLRIEGADNFDGVYSARMGVTFVKRESQKTIEELLLNLPVPPVLEHRWTELAENVCISDEASIKPTSKTAQTHTAQTSINKIGYMLYVSNLSPRTGDSVESKTQDVINQLKEILEGNKLFASQIMSSSLLLEKMVDFSTVNALYNRFFQVRDNGPLPPSRACVGSNLIGEGTTLQLSVVVDTAAVITEHKGMALNMSKDGLHVQGRSFWAPCNIGPYSQAIWKKEDPNRISFISGQIALVPATMELVSSLSPGLGEDISQAVLALRHFDTLKRTIDAEVQVTTVCYVSGNQMVPAVAKVWALYCTEMAEISDAWFDKALEDPRSLIIVKVSELPRQAKCEWGGTVCNKLSVVDEDQDDHATEIDDNNAGKKEEDNDDFLRITSASYQATIKNSTSSRRVVTGYLDSQEDFEKIAKSCPRLQATLFYSPSSNLSVSEGLPGIELYPVEQVYDYEGKERLAGFQLTGES</sequence>
<evidence type="ECO:0000256" key="3">
    <source>
        <dbReference type="ARBA" id="ARBA00029814"/>
    </source>
</evidence>
<dbReference type="InterPro" id="IPR030662">
    <property type="entry name" value="DPH6/MJ0570"/>
</dbReference>